<dbReference type="PANTHER" id="PTHR33608">
    <property type="entry name" value="BLL2464 PROTEIN"/>
    <property type="match status" value="1"/>
</dbReference>
<organism evidence="3 4">
    <name type="scientific">Aeropyrum pernix (strain ATCC 700893 / DSM 11879 / JCM 9820 / NBRC 100138 / K1)</name>
    <dbReference type="NCBI Taxonomy" id="272557"/>
    <lineage>
        <taxon>Archaea</taxon>
        <taxon>Thermoproteota</taxon>
        <taxon>Thermoprotei</taxon>
        <taxon>Desulfurococcales</taxon>
        <taxon>Desulfurococcaceae</taxon>
        <taxon>Aeropyrum</taxon>
    </lineage>
</organism>
<dbReference type="Proteomes" id="UP000002518">
    <property type="component" value="Chromosome"/>
</dbReference>
<accession>Q9YCD8</accession>
<dbReference type="AlphaFoldDB" id="Q9YCD8"/>
<protein>
    <recommendedName>
        <fullName evidence="2">DUF58 domain-containing protein</fullName>
    </recommendedName>
</protein>
<keyword evidence="1" id="KW-1133">Transmembrane helix</keyword>
<dbReference type="InterPro" id="IPR002881">
    <property type="entry name" value="DUF58"/>
</dbReference>
<evidence type="ECO:0000259" key="2">
    <source>
        <dbReference type="Pfam" id="PF01882"/>
    </source>
</evidence>
<dbReference type="eggNOG" id="arCOG02747">
    <property type="taxonomic scope" value="Archaea"/>
</dbReference>
<gene>
    <name evidence="3" type="ordered locus">APE_1319.1</name>
</gene>
<keyword evidence="1" id="KW-0472">Membrane</keyword>
<sequence length="415" mass="44555">MAVKLTRRGWSLLLASSLSSAAALATGDPILLASGLVGILVLGFSFLYAKRIHTLLSRARVSRAAGHIKAVEGSRVRIAFRLEAPRGLPRGTVVRDSPPRRLAVIGEPEAPVEGGPGGVVEAWYEAKPSVGSHRWSEVEVYAESPGGLAVASVRNSLPILLEAAPSPRALEEVRLRLAAMTGYSKPVNRRWPLGYEFLELREYQPGDDPRMIHWPSTARAGTLVVRETAMETRLNLTIVLDASGEMWIGGPGASPIDHAARLTLALAALAWESGGTASVFLFNGWSCFEARRAVDTASLATVLSKLDVGHGRSTEGLAGCARKAASLRARRPLIIVTGPAVDLAWLVKRVEEPPRPPTPITLYSIMTPTGESPEERLVRAETLREAEAAGSRRVVAGGWLEAGLRILETLEVYSL</sequence>
<dbReference type="EnsemblBacteria" id="BAA80310">
    <property type="protein sequence ID" value="BAA80310"/>
    <property type="gene ID" value="APE_1319.1"/>
</dbReference>
<proteinExistence type="predicted"/>
<reference evidence="3 4" key="1">
    <citation type="journal article" date="1999" name="DNA Res.">
        <title>Complete genome sequence of an aerobic hyper-thermophilic crenarchaeon, Aeropyrum pernix K1.</title>
        <authorList>
            <person name="Kawarabayasi Y."/>
            <person name="Hino Y."/>
            <person name="Horikawa H."/>
            <person name="Yamazaki S."/>
            <person name="Haikawa Y."/>
            <person name="Jin-no K."/>
            <person name="Takahashi M."/>
            <person name="Sekine M."/>
            <person name="Baba S."/>
            <person name="Ankai A."/>
            <person name="Kosugi H."/>
            <person name="Hosoyama A."/>
            <person name="Fukui S."/>
            <person name="Nagai Y."/>
            <person name="Nishijima K."/>
            <person name="Nakazawa H."/>
            <person name="Takamiya M."/>
            <person name="Masuda S."/>
            <person name="Funahashi T."/>
            <person name="Tanaka T."/>
            <person name="Kudoh Y."/>
            <person name="Yamazaki J."/>
            <person name="Kushida N."/>
            <person name="Oguchi A."/>
            <person name="Aoki K."/>
            <person name="Kubota K."/>
            <person name="Nakamura Y."/>
            <person name="Nomura N."/>
            <person name="Sako Y."/>
            <person name="Kikuchi H."/>
        </authorList>
    </citation>
    <scope>NUCLEOTIDE SEQUENCE [LARGE SCALE GENOMIC DNA]</scope>
    <source>
        <strain evidence="4">ATCC 700893 / DSM 11879 / JCM 9820 / NBRC 100138 / K1</strain>
    </source>
</reference>
<feature type="domain" description="DUF58" evidence="2">
    <location>
        <begin position="199"/>
        <end position="284"/>
    </location>
</feature>
<evidence type="ECO:0000313" key="4">
    <source>
        <dbReference type="Proteomes" id="UP000002518"/>
    </source>
</evidence>
<keyword evidence="4" id="KW-1185">Reference proteome</keyword>
<dbReference type="Pfam" id="PF01882">
    <property type="entry name" value="DUF58"/>
    <property type="match status" value="1"/>
</dbReference>
<dbReference type="EMBL" id="BA000002">
    <property type="protein sequence ID" value="BAA80310.2"/>
    <property type="molecule type" value="Genomic_DNA"/>
</dbReference>
<dbReference type="STRING" id="272557.APE_1319.1"/>
<keyword evidence="1" id="KW-0812">Transmembrane</keyword>
<feature type="transmembrane region" description="Helical" evidence="1">
    <location>
        <begin position="31"/>
        <end position="49"/>
    </location>
</feature>
<name>Q9YCD8_AERPE</name>
<dbReference type="PANTHER" id="PTHR33608:SF6">
    <property type="entry name" value="BLL2464 PROTEIN"/>
    <property type="match status" value="1"/>
</dbReference>
<evidence type="ECO:0000313" key="3">
    <source>
        <dbReference type="EMBL" id="BAA80310.2"/>
    </source>
</evidence>
<dbReference type="PIR" id="H72606">
    <property type="entry name" value="H72606"/>
</dbReference>
<dbReference type="KEGG" id="ape:APE_1319.1"/>
<dbReference type="PATRIC" id="fig|272557.25.peg.901"/>
<evidence type="ECO:0000256" key="1">
    <source>
        <dbReference type="SAM" id="Phobius"/>
    </source>
</evidence>